<sequence length="148" mass="17225">MQRNCKKGRSFEFFQSKTNSTRTAIPKDSSPDADEIIAELNSKKSGKPPRETGFKDVIENLWISLISFLVMVTRFLRLAIEKITIFFIQIYRIANFCYRKPQHAKELIVTTSHLIKVSYDAEIWSWSGIWEMIRAHLITPMSQKPKEA</sequence>
<organism evidence="2">
    <name type="scientific">Caenorhabditis remanei</name>
    <name type="common">Caenorhabditis vulgaris</name>
    <dbReference type="NCBI Taxonomy" id="31234"/>
    <lineage>
        <taxon>Eukaryota</taxon>
        <taxon>Metazoa</taxon>
        <taxon>Ecdysozoa</taxon>
        <taxon>Nematoda</taxon>
        <taxon>Chromadorea</taxon>
        <taxon>Rhabditida</taxon>
        <taxon>Rhabditina</taxon>
        <taxon>Rhabditomorpha</taxon>
        <taxon>Rhabditoidea</taxon>
        <taxon>Rhabditidae</taxon>
        <taxon>Peloderinae</taxon>
        <taxon>Caenorhabditis</taxon>
    </lineage>
</organism>
<protein>
    <submittedName>
        <fullName evidence="1">Uncharacterized protein</fullName>
    </submittedName>
</protein>
<keyword evidence="2" id="KW-1185">Reference proteome</keyword>
<dbReference type="InParanoid" id="E3MD70"/>
<gene>
    <name evidence="1" type="ORF">CRE_19697</name>
</gene>
<evidence type="ECO:0000313" key="1">
    <source>
        <dbReference type="EMBL" id="EFO98904.1"/>
    </source>
</evidence>
<dbReference type="eggNOG" id="ENOG502TJUQ">
    <property type="taxonomic scope" value="Eukaryota"/>
</dbReference>
<name>E3MD70_CAERE</name>
<evidence type="ECO:0000313" key="2">
    <source>
        <dbReference type="Proteomes" id="UP000008281"/>
    </source>
</evidence>
<dbReference type="EMBL" id="DS268436">
    <property type="protein sequence ID" value="EFO98904.1"/>
    <property type="molecule type" value="Genomic_DNA"/>
</dbReference>
<accession>E3MD70</accession>
<dbReference type="OrthoDB" id="5825880at2759"/>
<reference evidence="1" key="1">
    <citation type="submission" date="2007-07" db="EMBL/GenBank/DDBJ databases">
        <title>PCAP assembly of the Caenorhabditis remanei genome.</title>
        <authorList>
            <consortium name="The Caenorhabditis remanei Sequencing Consortium"/>
            <person name="Wilson R.K."/>
        </authorList>
    </citation>
    <scope>NUCLEOTIDE SEQUENCE [LARGE SCALE GENOMIC DNA]</scope>
    <source>
        <strain evidence="1">PB4641</strain>
    </source>
</reference>
<proteinExistence type="predicted"/>
<dbReference type="AlphaFoldDB" id="E3MD70"/>
<dbReference type="HOGENOM" id="CLU_148871_0_0_1"/>
<dbReference type="Proteomes" id="UP000008281">
    <property type="component" value="Unassembled WGS sequence"/>
</dbReference>